<proteinExistence type="predicted"/>
<evidence type="ECO:0000313" key="7">
    <source>
        <dbReference type="Proteomes" id="UP001433638"/>
    </source>
</evidence>
<evidence type="ECO:0000256" key="1">
    <source>
        <dbReference type="ARBA" id="ARBA00004141"/>
    </source>
</evidence>
<comment type="caution">
    <text evidence="6">The sequence shown here is derived from an EMBL/GenBank/DDBJ whole genome shotgun (WGS) entry which is preliminary data.</text>
</comment>
<comment type="subcellular location">
    <subcellularLocation>
        <location evidence="1">Membrane</location>
        <topology evidence="1">Multi-pass membrane protein</topology>
    </subcellularLocation>
</comment>
<keyword evidence="7" id="KW-1185">Reference proteome</keyword>
<dbReference type="InterPro" id="IPR019109">
    <property type="entry name" value="MamF_MmsF"/>
</dbReference>
<gene>
    <name evidence="6" type="ORF">ABNW52_00530</name>
</gene>
<feature type="transmembrane region" description="Helical" evidence="5">
    <location>
        <begin position="87"/>
        <end position="110"/>
    </location>
</feature>
<evidence type="ECO:0000313" key="6">
    <source>
        <dbReference type="EMBL" id="MEQ6289104.1"/>
    </source>
</evidence>
<evidence type="ECO:0008006" key="8">
    <source>
        <dbReference type="Google" id="ProtNLM"/>
    </source>
</evidence>
<keyword evidence="2 5" id="KW-0812">Transmembrane</keyword>
<dbReference type="Pfam" id="PF09685">
    <property type="entry name" value="MamF_MmsF"/>
    <property type="match status" value="1"/>
</dbReference>
<accession>A0ABV1LYY5</accession>
<feature type="transmembrane region" description="Helical" evidence="5">
    <location>
        <begin position="20"/>
        <end position="38"/>
    </location>
</feature>
<organism evidence="6 7">
    <name type="scientific">Vogesella oryzagri</name>
    <dbReference type="NCBI Taxonomy" id="3160864"/>
    <lineage>
        <taxon>Bacteria</taxon>
        <taxon>Pseudomonadati</taxon>
        <taxon>Pseudomonadota</taxon>
        <taxon>Betaproteobacteria</taxon>
        <taxon>Neisseriales</taxon>
        <taxon>Chromobacteriaceae</taxon>
        <taxon>Vogesella</taxon>
    </lineage>
</organism>
<dbReference type="EMBL" id="JBEFLD010000001">
    <property type="protein sequence ID" value="MEQ6289104.1"/>
    <property type="molecule type" value="Genomic_DNA"/>
</dbReference>
<dbReference type="Proteomes" id="UP001433638">
    <property type="component" value="Unassembled WGS sequence"/>
</dbReference>
<evidence type="ECO:0000256" key="2">
    <source>
        <dbReference type="ARBA" id="ARBA00022692"/>
    </source>
</evidence>
<protein>
    <recommendedName>
        <fullName evidence="8">Cytochrome C oxidase subunit III</fullName>
    </recommendedName>
</protein>
<keyword evidence="4 5" id="KW-0472">Membrane</keyword>
<evidence type="ECO:0000256" key="4">
    <source>
        <dbReference type="ARBA" id="ARBA00023136"/>
    </source>
</evidence>
<evidence type="ECO:0000256" key="5">
    <source>
        <dbReference type="SAM" id="Phobius"/>
    </source>
</evidence>
<reference evidence="6" key="1">
    <citation type="submission" date="2024-06" db="EMBL/GenBank/DDBJ databases">
        <title>Genome sequence of Vogesella sp. MAHUQ-64.</title>
        <authorList>
            <person name="Huq M.A."/>
        </authorList>
    </citation>
    <scope>NUCLEOTIDE SEQUENCE</scope>
    <source>
        <strain evidence="6">MAHUQ-64</strain>
    </source>
</reference>
<name>A0ABV1LYY5_9NEIS</name>
<sequence>MATDMDEADRQRAICAHALYLLNLLLAPGLGFAALWWCRRRWQPQAGAELRQHLQQAFIAALWSGVLLLLVTAAVPLLGGFGNSTTWIVLILYFTLIHAALVLSGAYALARAMAGLPCRYPLPGLWRPR</sequence>
<dbReference type="RefSeq" id="WP_349582541.1">
    <property type="nucleotide sequence ID" value="NZ_JBEFLD010000001.1"/>
</dbReference>
<evidence type="ECO:0000256" key="3">
    <source>
        <dbReference type="ARBA" id="ARBA00022989"/>
    </source>
</evidence>
<feature type="transmembrane region" description="Helical" evidence="5">
    <location>
        <begin position="58"/>
        <end position="81"/>
    </location>
</feature>
<keyword evidence="3 5" id="KW-1133">Transmembrane helix</keyword>